<evidence type="ECO:0000256" key="1">
    <source>
        <dbReference type="SAM" id="MobiDB-lite"/>
    </source>
</evidence>
<name>A0A2T3A431_9PEZI</name>
<sequence>MLVLMLTEGVEDRHLRDLRRCCYWNLLLDRSKRLFAFEMGYRCRSLHHSNLHHLHAQSQLQSRIHRHCHCHSCCSSPYMKNQRTRTGDRRRRKKERQIEKNEEVTRAIPRRMDEEEAKAKAGQASSRTYLSCCWCCFSGSGGTGWSAPNDENDENCESCESCGSGWTRGWILDETRGYSA</sequence>
<dbReference type="Proteomes" id="UP000241462">
    <property type="component" value="Unassembled WGS sequence"/>
</dbReference>
<accession>A0A2T3A431</accession>
<evidence type="ECO:0000313" key="3">
    <source>
        <dbReference type="Proteomes" id="UP000241462"/>
    </source>
</evidence>
<evidence type="ECO:0000313" key="2">
    <source>
        <dbReference type="EMBL" id="PSR82452.1"/>
    </source>
</evidence>
<dbReference type="AlphaFoldDB" id="A0A2T3A431"/>
<gene>
    <name evidence="2" type="ORF">BD289DRAFT_437362</name>
</gene>
<organism evidence="2 3">
    <name type="scientific">Coniella lustricola</name>
    <dbReference type="NCBI Taxonomy" id="2025994"/>
    <lineage>
        <taxon>Eukaryota</taxon>
        <taxon>Fungi</taxon>
        <taxon>Dikarya</taxon>
        <taxon>Ascomycota</taxon>
        <taxon>Pezizomycotina</taxon>
        <taxon>Sordariomycetes</taxon>
        <taxon>Sordariomycetidae</taxon>
        <taxon>Diaporthales</taxon>
        <taxon>Schizoparmaceae</taxon>
        <taxon>Coniella</taxon>
    </lineage>
</organism>
<reference evidence="2 3" key="1">
    <citation type="journal article" date="2018" name="Mycol. Prog.">
        <title>Coniella lustricola, a new species from submerged detritus.</title>
        <authorList>
            <person name="Raudabaugh D.B."/>
            <person name="Iturriaga T."/>
            <person name="Carver A."/>
            <person name="Mondo S."/>
            <person name="Pangilinan J."/>
            <person name="Lipzen A."/>
            <person name="He G."/>
            <person name="Amirebrahimi M."/>
            <person name="Grigoriev I.V."/>
            <person name="Miller A.N."/>
        </authorList>
    </citation>
    <scope>NUCLEOTIDE SEQUENCE [LARGE SCALE GENOMIC DNA]</scope>
    <source>
        <strain evidence="2 3">B22-T-1</strain>
    </source>
</reference>
<feature type="region of interest" description="Disordered" evidence="1">
    <location>
        <begin position="79"/>
        <end position="103"/>
    </location>
</feature>
<keyword evidence="3" id="KW-1185">Reference proteome</keyword>
<dbReference type="InParanoid" id="A0A2T3A431"/>
<protein>
    <submittedName>
        <fullName evidence="2">Uncharacterized protein</fullName>
    </submittedName>
</protein>
<proteinExistence type="predicted"/>
<dbReference type="EMBL" id="KZ678477">
    <property type="protein sequence ID" value="PSR82452.1"/>
    <property type="molecule type" value="Genomic_DNA"/>
</dbReference>